<proteinExistence type="predicted"/>
<evidence type="ECO:0000313" key="3">
    <source>
        <dbReference type="Proteomes" id="UP000663929"/>
    </source>
</evidence>
<accession>A0A8A4TTQ4</accession>
<name>A0A8A4TTQ4_SULCO</name>
<dbReference type="Gene3D" id="1.10.1200.10">
    <property type="entry name" value="ACP-like"/>
    <property type="match status" value="1"/>
</dbReference>
<dbReference type="InterPro" id="IPR009081">
    <property type="entry name" value="PP-bd_ACP"/>
</dbReference>
<organism evidence="2 3">
    <name type="scientific">Sulfidibacter corallicola</name>
    <dbReference type="NCBI Taxonomy" id="2818388"/>
    <lineage>
        <taxon>Bacteria</taxon>
        <taxon>Pseudomonadati</taxon>
        <taxon>Acidobacteriota</taxon>
        <taxon>Holophagae</taxon>
        <taxon>Acanthopleuribacterales</taxon>
        <taxon>Acanthopleuribacteraceae</taxon>
        <taxon>Sulfidibacter</taxon>
    </lineage>
</organism>
<evidence type="ECO:0000259" key="1">
    <source>
        <dbReference type="PROSITE" id="PS50075"/>
    </source>
</evidence>
<reference evidence="2" key="1">
    <citation type="submission" date="2021-03" db="EMBL/GenBank/DDBJ databases">
        <title>Acanthopleuribacteraceae sp. M133.</title>
        <authorList>
            <person name="Wang G."/>
        </authorList>
    </citation>
    <scope>NUCLEOTIDE SEQUENCE</scope>
    <source>
        <strain evidence="2">M133</strain>
    </source>
</reference>
<gene>
    <name evidence="2" type="ORF">J3U87_08450</name>
</gene>
<dbReference type="KEGG" id="scor:J3U87_08450"/>
<dbReference type="InterPro" id="IPR036736">
    <property type="entry name" value="ACP-like_sf"/>
</dbReference>
<sequence>MLQTQETTFDIVTRLIREVIQEKWIDDVEITRDTVFSEELELDSIELVVLAEKINNRFGDHLNFAKHLSGMELEAIVALTVGDIVEFIESCR</sequence>
<evidence type="ECO:0000313" key="2">
    <source>
        <dbReference type="EMBL" id="QTD52488.1"/>
    </source>
</evidence>
<dbReference type="AlphaFoldDB" id="A0A8A4TTQ4"/>
<dbReference type="EMBL" id="CP071793">
    <property type="protein sequence ID" value="QTD52488.1"/>
    <property type="molecule type" value="Genomic_DNA"/>
</dbReference>
<feature type="domain" description="Carrier" evidence="1">
    <location>
        <begin position="6"/>
        <end position="92"/>
    </location>
</feature>
<dbReference type="RefSeq" id="WP_237382596.1">
    <property type="nucleotide sequence ID" value="NZ_CP071793.1"/>
</dbReference>
<dbReference type="Proteomes" id="UP000663929">
    <property type="component" value="Chromosome"/>
</dbReference>
<dbReference type="SUPFAM" id="SSF47336">
    <property type="entry name" value="ACP-like"/>
    <property type="match status" value="1"/>
</dbReference>
<protein>
    <recommendedName>
        <fullName evidence="1">Carrier domain-containing protein</fullName>
    </recommendedName>
</protein>
<dbReference type="PROSITE" id="PS50075">
    <property type="entry name" value="CARRIER"/>
    <property type="match status" value="1"/>
</dbReference>
<keyword evidence="3" id="KW-1185">Reference proteome</keyword>
<dbReference type="Pfam" id="PF00550">
    <property type="entry name" value="PP-binding"/>
    <property type="match status" value="1"/>
</dbReference>